<keyword evidence="2 8" id="KW-0812">Transmembrane</keyword>
<name>A0A9W3AH23_BIOGL</name>
<evidence type="ECO:0000313" key="11">
    <source>
        <dbReference type="Proteomes" id="UP001165740"/>
    </source>
</evidence>
<dbReference type="InterPro" id="IPR000276">
    <property type="entry name" value="GPCR_Rhodpsn"/>
</dbReference>
<evidence type="ECO:0000256" key="7">
    <source>
        <dbReference type="ARBA" id="ARBA00023224"/>
    </source>
</evidence>
<dbReference type="RefSeq" id="XP_055886530.1">
    <property type="nucleotide sequence ID" value="XM_056030555.1"/>
</dbReference>
<sequence>MTTAFNVTLQLLADSNAYNVEYPINTRVVANSDLRGYTTVNHTGAGFNIFAYSYDINELAKPWIREPQFIPLVVVYGLFFIVGITGNSLVIAVLCLGRAGNCVTFPCLVSMAWADVLFLMVCVPHSIVTYFISHWTLSTFLCKMSGFVENLSANATVLNLILISMERYFVIAHPLSSKTLCTSKTSRLALACTWVAAIFLACPAFVVMGTESSKYSTNTTTVEVILCADINVGASDQKAYAIWKLVSLFAIPTFIVLFCYIRVICILWLSTRQLQTMTSHTTRFGTARLEQNHIVSLRNGSPQSRLRSSPSLRAGEEALVARKQVIKMLVIIIVVFLISWGPKLFIQVLKKFQVHFLYQPSAYNAFLVINCLPYFQSCINPLIYVLMSKNIRGSIRKLATTVCACKCCARERWADSPSHELIQTNHSLMAGHTYDTYPSCGTKSVSHV</sequence>
<feature type="transmembrane region" description="Helical" evidence="9">
    <location>
        <begin position="108"/>
        <end position="132"/>
    </location>
</feature>
<keyword evidence="7 8" id="KW-0807">Transducer</keyword>
<comment type="similarity">
    <text evidence="8">Belongs to the G-protein coupled receptor 1 family.</text>
</comment>
<dbReference type="PANTHER" id="PTHR45695:SF37">
    <property type="entry name" value="FREE FATTY ACID RECEPTOR 4-LIKE"/>
    <property type="match status" value="1"/>
</dbReference>
<accession>A0A9W3AH23</accession>
<evidence type="ECO:0000256" key="4">
    <source>
        <dbReference type="ARBA" id="ARBA00023040"/>
    </source>
</evidence>
<dbReference type="AlphaFoldDB" id="A0A9W3AH23"/>
<evidence type="ECO:0000256" key="8">
    <source>
        <dbReference type="RuleBase" id="RU000688"/>
    </source>
</evidence>
<comment type="subcellular location">
    <subcellularLocation>
        <location evidence="1">Membrane</location>
        <topology evidence="1">Multi-pass membrane protein</topology>
    </subcellularLocation>
</comment>
<reference evidence="12 13" key="1">
    <citation type="submission" date="2025-04" db="UniProtKB">
        <authorList>
            <consortium name="RefSeq"/>
        </authorList>
    </citation>
    <scope>IDENTIFICATION</scope>
</reference>
<keyword evidence="5 9" id="KW-0472">Membrane</keyword>
<dbReference type="SUPFAM" id="SSF81321">
    <property type="entry name" value="Family A G protein-coupled receptor-like"/>
    <property type="match status" value="1"/>
</dbReference>
<dbReference type="PROSITE" id="PS50262">
    <property type="entry name" value="G_PROTEIN_RECEP_F1_2"/>
    <property type="match status" value="1"/>
</dbReference>
<feature type="transmembrane region" description="Helical" evidence="9">
    <location>
        <begin position="362"/>
        <end position="387"/>
    </location>
</feature>
<dbReference type="RefSeq" id="XP_055886531.1">
    <property type="nucleotide sequence ID" value="XM_056030556.1"/>
</dbReference>
<dbReference type="PANTHER" id="PTHR45695">
    <property type="entry name" value="LEUCOKININ RECEPTOR-RELATED"/>
    <property type="match status" value="1"/>
</dbReference>
<feature type="transmembrane region" description="Helical" evidence="9">
    <location>
        <begin position="188"/>
        <end position="208"/>
    </location>
</feature>
<evidence type="ECO:0000256" key="1">
    <source>
        <dbReference type="ARBA" id="ARBA00004141"/>
    </source>
</evidence>
<feature type="domain" description="G-protein coupled receptors family 1 profile" evidence="10">
    <location>
        <begin position="86"/>
        <end position="384"/>
    </location>
</feature>
<feature type="transmembrane region" description="Helical" evidence="9">
    <location>
        <begin position="325"/>
        <end position="342"/>
    </location>
</feature>
<keyword evidence="4 8" id="KW-0297">G-protein coupled receptor</keyword>
<dbReference type="InterPro" id="IPR017452">
    <property type="entry name" value="GPCR_Rhodpsn_7TM"/>
</dbReference>
<dbReference type="GeneID" id="106058819"/>
<dbReference type="PRINTS" id="PR00237">
    <property type="entry name" value="GPCRRHODOPSN"/>
</dbReference>
<proteinExistence type="inferred from homology"/>
<evidence type="ECO:0000256" key="2">
    <source>
        <dbReference type="ARBA" id="ARBA00022692"/>
    </source>
</evidence>
<evidence type="ECO:0000313" key="14">
    <source>
        <dbReference type="RefSeq" id="XP_055886532.1"/>
    </source>
</evidence>
<dbReference type="PROSITE" id="PS00237">
    <property type="entry name" value="G_PROTEIN_RECEP_F1_1"/>
    <property type="match status" value="1"/>
</dbReference>
<evidence type="ECO:0000313" key="13">
    <source>
        <dbReference type="RefSeq" id="XP_055886531.1"/>
    </source>
</evidence>
<evidence type="ECO:0000259" key="10">
    <source>
        <dbReference type="PROSITE" id="PS50262"/>
    </source>
</evidence>
<dbReference type="Proteomes" id="UP001165740">
    <property type="component" value="Chromosome 5"/>
</dbReference>
<keyword evidence="11" id="KW-1185">Reference proteome</keyword>
<evidence type="ECO:0000256" key="6">
    <source>
        <dbReference type="ARBA" id="ARBA00023170"/>
    </source>
</evidence>
<feature type="transmembrane region" description="Helical" evidence="9">
    <location>
        <begin position="69"/>
        <end position="96"/>
    </location>
</feature>
<feature type="transmembrane region" description="Helical" evidence="9">
    <location>
        <begin position="245"/>
        <end position="269"/>
    </location>
</feature>
<dbReference type="Pfam" id="PF00001">
    <property type="entry name" value="7tm_1"/>
    <property type="match status" value="1"/>
</dbReference>
<organism evidence="11 14">
    <name type="scientific">Biomphalaria glabrata</name>
    <name type="common">Bloodfluke planorb</name>
    <name type="synonym">Freshwater snail</name>
    <dbReference type="NCBI Taxonomy" id="6526"/>
    <lineage>
        <taxon>Eukaryota</taxon>
        <taxon>Metazoa</taxon>
        <taxon>Spiralia</taxon>
        <taxon>Lophotrochozoa</taxon>
        <taxon>Mollusca</taxon>
        <taxon>Gastropoda</taxon>
        <taxon>Heterobranchia</taxon>
        <taxon>Euthyneura</taxon>
        <taxon>Panpulmonata</taxon>
        <taxon>Hygrophila</taxon>
        <taxon>Lymnaeoidea</taxon>
        <taxon>Planorbidae</taxon>
        <taxon>Biomphalaria</taxon>
    </lineage>
</organism>
<keyword evidence="3 9" id="KW-1133">Transmembrane helix</keyword>
<evidence type="ECO:0000256" key="5">
    <source>
        <dbReference type="ARBA" id="ARBA00023136"/>
    </source>
</evidence>
<dbReference type="OrthoDB" id="2132067at2759"/>
<evidence type="ECO:0000256" key="3">
    <source>
        <dbReference type="ARBA" id="ARBA00022989"/>
    </source>
</evidence>
<evidence type="ECO:0000313" key="12">
    <source>
        <dbReference type="RefSeq" id="XP_055886530.1"/>
    </source>
</evidence>
<dbReference type="GO" id="GO:0005886">
    <property type="term" value="C:plasma membrane"/>
    <property type="evidence" value="ECO:0007669"/>
    <property type="project" value="TreeGrafter"/>
</dbReference>
<dbReference type="GO" id="GO:0004930">
    <property type="term" value="F:G protein-coupled receptor activity"/>
    <property type="evidence" value="ECO:0007669"/>
    <property type="project" value="UniProtKB-KW"/>
</dbReference>
<keyword evidence="6 8" id="KW-0675">Receptor</keyword>
<gene>
    <name evidence="12 13 14" type="primary">LOC106058819</name>
</gene>
<dbReference type="RefSeq" id="XP_055886532.1">
    <property type="nucleotide sequence ID" value="XM_056030557.1"/>
</dbReference>
<dbReference type="OMA" id="KPWVREP"/>
<evidence type="ECO:0000256" key="9">
    <source>
        <dbReference type="SAM" id="Phobius"/>
    </source>
</evidence>
<dbReference type="Gene3D" id="1.20.1070.10">
    <property type="entry name" value="Rhodopsin 7-helix transmembrane proteins"/>
    <property type="match status" value="1"/>
</dbReference>
<protein>
    <submittedName>
        <fullName evidence="12 13">Allatostatin-A receptor-like</fullName>
    </submittedName>
</protein>